<evidence type="ECO:0000256" key="1">
    <source>
        <dbReference type="SAM" id="SignalP"/>
    </source>
</evidence>
<keyword evidence="3" id="KW-1185">Reference proteome</keyword>
<sequence>MLLLSLNICLLILTTIISESECLETYPSKKCGSRLRDLASPSASTYEITDSRSFPWITKMGL</sequence>
<accession>A0A7T8K9F4</accession>
<dbReference type="Proteomes" id="UP000595437">
    <property type="component" value="Chromosome 8"/>
</dbReference>
<feature type="signal peptide" evidence="1">
    <location>
        <begin position="1"/>
        <end position="22"/>
    </location>
</feature>
<evidence type="ECO:0000313" key="2">
    <source>
        <dbReference type="EMBL" id="QQP51068.1"/>
    </source>
</evidence>
<feature type="chain" id="PRO_5030868452" evidence="1">
    <location>
        <begin position="23"/>
        <end position="62"/>
    </location>
</feature>
<proteinExistence type="predicted"/>
<organism evidence="2 3">
    <name type="scientific">Caligus rogercresseyi</name>
    <name type="common">Sea louse</name>
    <dbReference type="NCBI Taxonomy" id="217165"/>
    <lineage>
        <taxon>Eukaryota</taxon>
        <taxon>Metazoa</taxon>
        <taxon>Ecdysozoa</taxon>
        <taxon>Arthropoda</taxon>
        <taxon>Crustacea</taxon>
        <taxon>Multicrustacea</taxon>
        <taxon>Hexanauplia</taxon>
        <taxon>Copepoda</taxon>
        <taxon>Siphonostomatoida</taxon>
        <taxon>Caligidae</taxon>
        <taxon>Caligus</taxon>
    </lineage>
</organism>
<gene>
    <name evidence="2" type="ORF">FKW44_012283</name>
</gene>
<name>A0A7T8K9F4_CALRO</name>
<reference evidence="3" key="1">
    <citation type="submission" date="2021-01" db="EMBL/GenBank/DDBJ databases">
        <title>Caligus Genome Assembly.</title>
        <authorList>
            <person name="Gallardo-Escarate C."/>
        </authorList>
    </citation>
    <scope>NUCLEOTIDE SEQUENCE [LARGE SCALE GENOMIC DNA]</scope>
</reference>
<dbReference type="EMBL" id="CP045897">
    <property type="protein sequence ID" value="QQP51068.1"/>
    <property type="molecule type" value="Genomic_DNA"/>
</dbReference>
<evidence type="ECO:0000313" key="3">
    <source>
        <dbReference type="Proteomes" id="UP000595437"/>
    </source>
</evidence>
<dbReference type="AlphaFoldDB" id="A0A7T8K9F4"/>
<keyword evidence="1" id="KW-0732">Signal</keyword>
<protein>
    <submittedName>
        <fullName evidence="2">Uncharacterized protein</fullName>
    </submittedName>
</protein>